<evidence type="ECO:0000313" key="9">
    <source>
        <dbReference type="EMBL" id="RKN40351.1"/>
    </source>
</evidence>
<evidence type="ECO:0000256" key="8">
    <source>
        <dbReference type="SAM" id="Phobius"/>
    </source>
</evidence>
<organism evidence="9 10">
    <name type="scientific">Streptomyces hoynatensis</name>
    <dbReference type="NCBI Taxonomy" id="1141874"/>
    <lineage>
        <taxon>Bacteria</taxon>
        <taxon>Bacillati</taxon>
        <taxon>Actinomycetota</taxon>
        <taxon>Actinomycetes</taxon>
        <taxon>Kitasatosporales</taxon>
        <taxon>Streptomycetaceae</taxon>
        <taxon>Streptomyces</taxon>
    </lineage>
</organism>
<dbReference type="InterPro" id="IPR048279">
    <property type="entry name" value="MdtK-like"/>
</dbReference>
<dbReference type="InterPro" id="IPR051327">
    <property type="entry name" value="MATE_MepA_subfamily"/>
</dbReference>
<feature type="transmembrane region" description="Helical" evidence="8">
    <location>
        <begin position="366"/>
        <end position="386"/>
    </location>
</feature>
<dbReference type="InterPro" id="IPR002528">
    <property type="entry name" value="MATE_fam"/>
</dbReference>
<dbReference type="GO" id="GO:0005886">
    <property type="term" value="C:plasma membrane"/>
    <property type="evidence" value="ECO:0007669"/>
    <property type="project" value="UniProtKB-SubCell"/>
</dbReference>
<dbReference type="GO" id="GO:0042910">
    <property type="term" value="F:xenobiotic transmembrane transporter activity"/>
    <property type="evidence" value="ECO:0007669"/>
    <property type="project" value="InterPro"/>
</dbReference>
<proteinExistence type="predicted"/>
<feature type="transmembrane region" description="Helical" evidence="8">
    <location>
        <begin position="406"/>
        <end position="425"/>
    </location>
</feature>
<evidence type="ECO:0000256" key="6">
    <source>
        <dbReference type="ARBA" id="ARBA00023136"/>
    </source>
</evidence>
<reference evidence="9 10" key="1">
    <citation type="journal article" date="2014" name="Int. J. Syst. Evol. Microbiol.">
        <title>Streptomyces hoynatensis sp. nov., isolated from deep marine sediment.</title>
        <authorList>
            <person name="Veyisoglu A."/>
            <person name="Sahin N."/>
        </authorList>
    </citation>
    <scope>NUCLEOTIDE SEQUENCE [LARGE SCALE GENOMIC DNA]</scope>
    <source>
        <strain evidence="9 10">KCTC 29097</strain>
    </source>
</reference>
<dbReference type="PIRSF" id="PIRSF006603">
    <property type="entry name" value="DinF"/>
    <property type="match status" value="1"/>
</dbReference>
<evidence type="ECO:0000256" key="2">
    <source>
        <dbReference type="ARBA" id="ARBA00022448"/>
    </source>
</evidence>
<gene>
    <name evidence="9" type="ORF">D7294_17980</name>
</gene>
<evidence type="ECO:0000313" key="10">
    <source>
        <dbReference type="Proteomes" id="UP000272474"/>
    </source>
</evidence>
<sequence length="490" mass="50239">MTAGNPPPVPPTGNPPPVPPGRRRVPVPPGRGRPGVPAGGPRPAAREAGRRDHAAGLATGPVGRLLLGTSAHTTMSVATYGCYALTNAWFVSRGAGTQALVAVNLVSPVLLVLGAVSTTVGAGGASLVSRSLGGGNPRQAARAAGNTFLVFWATAVAVTVLGLLLLDPLLTLLGATGGTRADARSYAGIMLAGAVTATGFSSLVRAEGRLGFSTLLWMLPVLCQILLDPLLIFGLGLGVRGAALGTLGGQGLSLAMSLWFFFVQRDRPYRIRPGDLRPHGPTLRELLAVGAPSFLSGFGNTLIMLLANNRLAATGDPAALAAYATCVRVGTFVLMPQTGIAQGMQPLIGYNAGRGLLARAERTRVLALRATALYGAAVCLALLAAADPLAAAFADEQVARRATAEAMRIIALGYPFAGVPALLSTYFQARGRPRPSLLISVGSLTGVHLPVLLVLGWFGTPWLWIAFPAAALLSAAGAMAVLHRAAPRRG</sequence>
<protein>
    <submittedName>
        <fullName evidence="9">MATE family efflux transporter</fullName>
    </submittedName>
</protein>
<keyword evidence="4 8" id="KW-0812">Transmembrane</keyword>
<feature type="compositionally biased region" description="Low complexity" evidence="7">
    <location>
        <begin position="34"/>
        <end position="43"/>
    </location>
</feature>
<evidence type="ECO:0000256" key="7">
    <source>
        <dbReference type="SAM" id="MobiDB-lite"/>
    </source>
</evidence>
<feature type="region of interest" description="Disordered" evidence="7">
    <location>
        <begin position="1"/>
        <end position="56"/>
    </location>
</feature>
<feature type="transmembrane region" description="Helical" evidence="8">
    <location>
        <begin position="242"/>
        <end position="262"/>
    </location>
</feature>
<dbReference type="OrthoDB" id="9811110at2"/>
<evidence type="ECO:0000256" key="4">
    <source>
        <dbReference type="ARBA" id="ARBA00022692"/>
    </source>
</evidence>
<feature type="transmembrane region" description="Helical" evidence="8">
    <location>
        <begin position="216"/>
        <end position="236"/>
    </location>
</feature>
<dbReference type="Proteomes" id="UP000272474">
    <property type="component" value="Unassembled WGS sequence"/>
</dbReference>
<comment type="caution">
    <text evidence="9">The sequence shown here is derived from an EMBL/GenBank/DDBJ whole genome shotgun (WGS) entry which is preliminary data.</text>
</comment>
<keyword evidence="2" id="KW-0813">Transport</keyword>
<accession>A0A3A9YW78</accession>
<evidence type="ECO:0000256" key="1">
    <source>
        <dbReference type="ARBA" id="ARBA00004651"/>
    </source>
</evidence>
<dbReference type="GO" id="GO:0015297">
    <property type="term" value="F:antiporter activity"/>
    <property type="evidence" value="ECO:0007669"/>
    <property type="project" value="InterPro"/>
</dbReference>
<feature type="compositionally biased region" description="Pro residues" evidence="7">
    <location>
        <begin position="1"/>
        <end position="31"/>
    </location>
</feature>
<dbReference type="Pfam" id="PF01554">
    <property type="entry name" value="MatE"/>
    <property type="match status" value="2"/>
</dbReference>
<keyword evidence="10" id="KW-1185">Reference proteome</keyword>
<feature type="transmembrane region" description="Helical" evidence="8">
    <location>
        <begin position="464"/>
        <end position="482"/>
    </location>
</feature>
<keyword evidence="5 8" id="KW-1133">Transmembrane helix</keyword>
<comment type="subcellular location">
    <subcellularLocation>
        <location evidence="1">Cell membrane</location>
        <topology evidence="1">Multi-pass membrane protein</topology>
    </subcellularLocation>
</comment>
<keyword evidence="6 8" id="KW-0472">Membrane</keyword>
<keyword evidence="3" id="KW-1003">Cell membrane</keyword>
<feature type="transmembrane region" description="Helical" evidence="8">
    <location>
        <begin position="186"/>
        <end position="204"/>
    </location>
</feature>
<dbReference type="PANTHER" id="PTHR43823">
    <property type="entry name" value="SPORULATION PROTEIN YKVU"/>
    <property type="match status" value="1"/>
</dbReference>
<feature type="compositionally biased region" description="Basic and acidic residues" evidence="7">
    <location>
        <begin position="44"/>
        <end position="54"/>
    </location>
</feature>
<evidence type="ECO:0000256" key="5">
    <source>
        <dbReference type="ARBA" id="ARBA00022989"/>
    </source>
</evidence>
<feature type="transmembrane region" description="Helical" evidence="8">
    <location>
        <begin position="437"/>
        <end position="458"/>
    </location>
</feature>
<dbReference type="PANTHER" id="PTHR43823:SF3">
    <property type="entry name" value="MULTIDRUG EXPORT PROTEIN MEPA"/>
    <property type="match status" value="1"/>
</dbReference>
<feature type="transmembrane region" description="Helical" evidence="8">
    <location>
        <begin position="148"/>
        <end position="166"/>
    </location>
</feature>
<evidence type="ECO:0000256" key="3">
    <source>
        <dbReference type="ARBA" id="ARBA00022475"/>
    </source>
</evidence>
<dbReference type="AlphaFoldDB" id="A0A3A9YW78"/>
<dbReference type="EMBL" id="RBAL01000010">
    <property type="protein sequence ID" value="RKN40351.1"/>
    <property type="molecule type" value="Genomic_DNA"/>
</dbReference>
<feature type="transmembrane region" description="Helical" evidence="8">
    <location>
        <begin position="109"/>
        <end position="128"/>
    </location>
</feature>
<name>A0A3A9YW78_9ACTN</name>